<sequence>MHEGPSVTSRGLIPMKARESEDFFLGTENKSDEDVETEFFPYKGMQILTELNPTQTEEGWPIIEGDIVLPPGTRKKTVTIKRPRESSTY</sequence>
<dbReference type="AlphaFoldDB" id="A0AAV4SB20"/>
<protein>
    <submittedName>
        <fullName evidence="1">Uncharacterized protein</fullName>
    </submittedName>
</protein>
<keyword evidence="2" id="KW-1185">Reference proteome</keyword>
<gene>
    <name evidence="1" type="ORF">CEXT_3251</name>
</gene>
<name>A0AAV4SB20_CAEEX</name>
<accession>A0AAV4SB20</accession>
<proteinExistence type="predicted"/>
<organism evidence="1 2">
    <name type="scientific">Caerostris extrusa</name>
    <name type="common">Bark spider</name>
    <name type="synonym">Caerostris bankana</name>
    <dbReference type="NCBI Taxonomy" id="172846"/>
    <lineage>
        <taxon>Eukaryota</taxon>
        <taxon>Metazoa</taxon>
        <taxon>Ecdysozoa</taxon>
        <taxon>Arthropoda</taxon>
        <taxon>Chelicerata</taxon>
        <taxon>Arachnida</taxon>
        <taxon>Araneae</taxon>
        <taxon>Araneomorphae</taxon>
        <taxon>Entelegynae</taxon>
        <taxon>Araneoidea</taxon>
        <taxon>Araneidae</taxon>
        <taxon>Caerostris</taxon>
    </lineage>
</organism>
<reference evidence="1 2" key="1">
    <citation type="submission" date="2021-06" db="EMBL/GenBank/DDBJ databases">
        <title>Caerostris extrusa draft genome.</title>
        <authorList>
            <person name="Kono N."/>
            <person name="Arakawa K."/>
        </authorList>
    </citation>
    <scope>NUCLEOTIDE SEQUENCE [LARGE SCALE GENOMIC DNA]</scope>
</reference>
<comment type="caution">
    <text evidence="1">The sequence shown here is derived from an EMBL/GenBank/DDBJ whole genome shotgun (WGS) entry which is preliminary data.</text>
</comment>
<dbReference type="Proteomes" id="UP001054945">
    <property type="component" value="Unassembled WGS sequence"/>
</dbReference>
<dbReference type="EMBL" id="BPLR01009340">
    <property type="protein sequence ID" value="GIY31189.1"/>
    <property type="molecule type" value="Genomic_DNA"/>
</dbReference>
<evidence type="ECO:0000313" key="1">
    <source>
        <dbReference type="EMBL" id="GIY31189.1"/>
    </source>
</evidence>
<evidence type="ECO:0000313" key="2">
    <source>
        <dbReference type="Proteomes" id="UP001054945"/>
    </source>
</evidence>